<dbReference type="WBParaSite" id="ES5_v2.g11209.t1">
    <property type="protein sequence ID" value="ES5_v2.g11209.t1"/>
    <property type="gene ID" value="ES5_v2.g11209"/>
</dbReference>
<organism evidence="1 2">
    <name type="scientific">Panagrolaimus sp. ES5</name>
    <dbReference type="NCBI Taxonomy" id="591445"/>
    <lineage>
        <taxon>Eukaryota</taxon>
        <taxon>Metazoa</taxon>
        <taxon>Ecdysozoa</taxon>
        <taxon>Nematoda</taxon>
        <taxon>Chromadorea</taxon>
        <taxon>Rhabditida</taxon>
        <taxon>Tylenchina</taxon>
        <taxon>Panagrolaimomorpha</taxon>
        <taxon>Panagrolaimoidea</taxon>
        <taxon>Panagrolaimidae</taxon>
        <taxon>Panagrolaimus</taxon>
    </lineage>
</organism>
<sequence length="461" mass="52095">MVSTLSVTVKAESLPFFTSINKNPDGTFTLDVLGIINSTYEEQYELIKLVNNMLAMSSDSRSAPLNGVFVTAIVKFLDSKNETIKHESAKTVFSIASNSTESVHLLVQEGTILPLLNILRKNDDIFLNGISLNVLTIIIQNDFVEVNEETKSKIVSALIDFLETEPSDDFHILVTINILTNMFKNMNHQLSSETVNTLLPYILTFFKHANPRVASDSCFALGVLTLNDNEKYHLTFENDAIFDLLQLSKSKNEITQLRALMVLGNIVGEENDEQIQYIFNHGILESIKDVLKNPVYENVLLSSNFFPKFLMGSQKQKYMEKIIQSEAFAIFVNLYANENIQIQMHIAGTLMLITHNGNIEHILMLQQQKLLPAFCNLLIKAEKIGDKKMIFKVLAGIYGVTLKAAQEHECLIFEELEKYGVVETVEQIASDYGEKDIQIMVKGIISFFNFHHANSTCLKRY</sequence>
<evidence type="ECO:0000313" key="1">
    <source>
        <dbReference type="Proteomes" id="UP000887579"/>
    </source>
</evidence>
<proteinExistence type="predicted"/>
<accession>A0AC34F2N4</accession>
<dbReference type="Proteomes" id="UP000887579">
    <property type="component" value="Unplaced"/>
</dbReference>
<evidence type="ECO:0000313" key="2">
    <source>
        <dbReference type="WBParaSite" id="ES5_v2.g11209.t1"/>
    </source>
</evidence>
<name>A0AC34F2N4_9BILA</name>
<protein>
    <submittedName>
        <fullName evidence="2">Uncharacterized protein</fullName>
    </submittedName>
</protein>
<reference evidence="2" key="1">
    <citation type="submission" date="2022-11" db="UniProtKB">
        <authorList>
            <consortium name="WormBaseParasite"/>
        </authorList>
    </citation>
    <scope>IDENTIFICATION</scope>
</reference>